<sequence>MPAVALLVTAATPHLTASATPSAGSAAPTDIVVDSQPGKAVTSAGAARSVTLLTGDKVTVTPAATGPDTLDVRGPDGEASGARIVTVGGDTYVYPDSARSYLAAGVLDQRLFNVTRLLADGYDDAHLAHLPLIVTYGGKEAGAATLRRRADALPGDVTGVHPLTSVNGVALAADREDSEGLWSALTGTGARAGDQDAAPALKGGVAEVWLDGKAEATLSDSVAQIGAPEVWSGGNTGDGVDVAVLDTGYDPGHPDLKDAVADSDSFVPGEGVTDRNGHGTHVASTIAGSGAASDGAEKGVAPGVDLHVGKVLSDEGVGYDSWIVAGMEWATRKVGARVVSMSLGSGEYTDGETVLARAVDELSEETGALFTIAAGNDGPEARTVRSPGTADAALTVGAVDSADAIADFSSRGPRYGDDALKPEITAPGVGILAARSQYAAEGSGAYQSLSGTSMATPHVAGVAALVAAAHPDWTGSRIKDALVSTVKATPGISADDGGNGRVDAAGAATAALTATGKVDAGIHSPGAAERTVDSTATWTNTGDKAVTVDLAVDAPDAPAGVFTVSKDRLEVPAHGTASVTVTTDLAKAGELNRWTGRLTASADGTVRTRTLLGVSTRQQLFHVRTKITGRSGEPTDGILTFFRKGDEYEGMALYSGGESDELLPPGRYTVYADFRVEGTHGASSAGYARLVLPQVEITGDTDLVLDGRKLRQISAVTPKKTETFAQRLDYHREFGDGSALTDLTQIGDGFDSIWTAPAAAPRDGEQYLTARWRNQEPLLSVTSGRQEFDDLWIMPGSAKLPEDEYDLDVIHPGEGLAEDYEGVDAAGKAAVVRWDGEDEDTADDQIRAATAAGVKLLLFVNDLDGRLREAIIRSTIEVAGLSRTEGEQLIARVDAAGSGSVPLRAVSRPDTDYLYDLVRTWKDRIPTTLSYAPKTGQLARVETGYRNPDNREVYENRYDIHPWTTYKVTGNRLSTAGSHRTDYVSTDSTFFWSEEAELSQAVSSTSGPVRYRAGTTTDANWFGTVARPRINGGVAPPTRTGDRIDVTVPAWGDSGGDHANVMPFGSEQATQKSVLYRGDTVLAEGSGDVTATVPAKKGGYRLVHSATREATAEFPYSTSTRTEWTFTSSAPRAADATEQLPLVQLDYALPTSAEGRAASGATLLVTPLHLAGGPAAALRTDKVEVSYDDGATWTAARVSGRGNGKVSTVLKAPKAAKYVTLRVHASDSRGDTVTQTVVRAAGIAR</sequence>
<keyword evidence="2 5" id="KW-0645">Protease</keyword>
<dbReference type="InterPro" id="IPR050131">
    <property type="entry name" value="Peptidase_S8_subtilisin-like"/>
</dbReference>
<dbReference type="InterPro" id="IPR015500">
    <property type="entry name" value="Peptidase_S8_subtilisin-rel"/>
</dbReference>
<evidence type="ECO:0000313" key="8">
    <source>
        <dbReference type="EMBL" id="GAA4791414.1"/>
    </source>
</evidence>
<dbReference type="InterPro" id="IPR000209">
    <property type="entry name" value="Peptidase_S8/S53_dom"/>
</dbReference>
<dbReference type="EMBL" id="BAABIG010000017">
    <property type="protein sequence ID" value="GAA4791414.1"/>
    <property type="molecule type" value="Genomic_DNA"/>
</dbReference>
<protein>
    <submittedName>
        <fullName evidence="8">S8 family serine peptidase</fullName>
    </submittedName>
</protein>
<feature type="domain" description="Peptidase S8/S53" evidence="7">
    <location>
        <begin position="237"/>
        <end position="491"/>
    </location>
</feature>
<name>A0ABP9B771_9ACTN</name>
<keyword evidence="6" id="KW-0732">Signal</keyword>
<dbReference type="InterPro" id="IPR036852">
    <property type="entry name" value="Peptidase_S8/S53_dom_sf"/>
</dbReference>
<feature type="active site" description="Charge relay system" evidence="5">
    <location>
        <position position="246"/>
    </location>
</feature>
<dbReference type="Pfam" id="PF00082">
    <property type="entry name" value="Peptidase_S8"/>
    <property type="match status" value="1"/>
</dbReference>
<keyword evidence="3 5" id="KW-0378">Hydrolase</keyword>
<dbReference type="Gene3D" id="3.50.30.30">
    <property type="match status" value="1"/>
</dbReference>
<dbReference type="InterPro" id="IPR023828">
    <property type="entry name" value="Peptidase_S8_Ser-AS"/>
</dbReference>
<evidence type="ECO:0000256" key="6">
    <source>
        <dbReference type="SAM" id="SignalP"/>
    </source>
</evidence>
<organism evidence="8 9">
    <name type="scientific">Streptomyces ziwulingensis</name>
    <dbReference type="NCBI Taxonomy" id="1045501"/>
    <lineage>
        <taxon>Bacteria</taxon>
        <taxon>Bacillati</taxon>
        <taxon>Actinomycetota</taxon>
        <taxon>Actinomycetes</taxon>
        <taxon>Kitasatosporales</taxon>
        <taxon>Streptomycetaceae</taxon>
        <taxon>Streptomyces</taxon>
    </lineage>
</organism>
<dbReference type="PROSITE" id="PS00137">
    <property type="entry name" value="SUBTILASE_HIS"/>
    <property type="match status" value="1"/>
</dbReference>
<dbReference type="InterPro" id="IPR022398">
    <property type="entry name" value="Peptidase_S8_His-AS"/>
</dbReference>
<dbReference type="PROSITE" id="PS00138">
    <property type="entry name" value="SUBTILASE_SER"/>
    <property type="match status" value="1"/>
</dbReference>
<keyword evidence="9" id="KW-1185">Reference proteome</keyword>
<dbReference type="SUPFAM" id="SSF52743">
    <property type="entry name" value="Subtilisin-like"/>
    <property type="match status" value="1"/>
</dbReference>
<dbReference type="InterPro" id="IPR046450">
    <property type="entry name" value="PA_dom_sf"/>
</dbReference>
<dbReference type="PANTHER" id="PTHR43806">
    <property type="entry name" value="PEPTIDASE S8"/>
    <property type="match status" value="1"/>
</dbReference>
<accession>A0ABP9B771</accession>
<dbReference type="PRINTS" id="PR00723">
    <property type="entry name" value="SUBTILISIN"/>
</dbReference>
<evidence type="ECO:0000256" key="2">
    <source>
        <dbReference type="ARBA" id="ARBA00022670"/>
    </source>
</evidence>
<evidence type="ECO:0000256" key="1">
    <source>
        <dbReference type="ARBA" id="ARBA00011073"/>
    </source>
</evidence>
<feature type="active site" description="Charge relay system" evidence="5">
    <location>
        <position position="278"/>
    </location>
</feature>
<dbReference type="PANTHER" id="PTHR43806:SF11">
    <property type="entry name" value="CEREVISIN-RELATED"/>
    <property type="match status" value="1"/>
</dbReference>
<dbReference type="Gene3D" id="3.40.50.200">
    <property type="entry name" value="Peptidase S8/S53 domain"/>
    <property type="match status" value="1"/>
</dbReference>
<dbReference type="Proteomes" id="UP001501265">
    <property type="component" value="Unassembled WGS sequence"/>
</dbReference>
<comment type="similarity">
    <text evidence="1 5">Belongs to the peptidase S8 family.</text>
</comment>
<evidence type="ECO:0000313" key="9">
    <source>
        <dbReference type="Proteomes" id="UP001501265"/>
    </source>
</evidence>
<proteinExistence type="inferred from homology"/>
<feature type="active site" description="Charge relay system" evidence="5">
    <location>
        <position position="453"/>
    </location>
</feature>
<evidence type="ECO:0000259" key="7">
    <source>
        <dbReference type="Pfam" id="PF00082"/>
    </source>
</evidence>
<dbReference type="SUPFAM" id="SSF52025">
    <property type="entry name" value="PA domain"/>
    <property type="match status" value="1"/>
</dbReference>
<evidence type="ECO:0000256" key="3">
    <source>
        <dbReference type="ARBA" id="ARBA00022801"/>
    </source>
</evidence>
<evidence type="ECO:0000256" key="4">
    <source>
        <dbReference type="ARBA" id="ARBA00022825"/>
    </source>
</evidence>
<dbReference type="PROSITE" id="PS51892">
    <property type="entry name" value="SUBTILASE"/>
    <property type="match status" value="1"/>
</dbReference>
<dbReference type="PIRSF" id="PIRSF037852">
    <property type="entry name" value="Subtilisin_rel_SAV5721"/>
    <property type="match status" value="1"/>
</dbReference>
<evidence type="ECO:0000256" key="5">
    <source>
        <dbReference type="PROSITE-ProRule" id="PRU01240"/>
    </source>
</evidence>
<gene>
    <name evidence="8" type="ORF">GCM10023220_16070</name>
</gene>
<dbReference type="InterPro" id="IPR017296">
    <property type="entry name" value="Peptidase_S8A_SAM-P45"/>
</dbReference>
<feature type="chain" id="PRO_5045117517" evidence="6">
    <location>
        <begin position="20"/>
        <end position="1245"/>
    </location>
</feature>
<feature type="signal peptide" evidence="6">
    <location>
        <begin position="1"/>
        <end position="19"/>
    </location>
</feature>
<reference evidence="9" key="1">
    <citation type="journal article" date="2019" name="Int. J. Syst. Evol. Microbiol.">
        <title>The Global Catalogue of Microorganisms (GCM) 10K type strain sequencing project: providing services to taxonomists for standard genome sequencing and annotation.</title>
        <authorList>
            <consortium name="The Broad Institute Genomics Platform"/>
            <consortium name="The Broad Institute Genome Sequencing Center for Infectious Disease"/>
            <person name="Wu L."/>
            <person name="Ma J."/>
        </authorList>
    </citation>
    <scope>NUCLEOTIDE SEQUENCE [LARGE SCALE GENOMIC DNA]</scope>
    <source>
        <strain evidence="9">JCM 18081</strain>
    </source>
</reference>
<keyword evidence="4 5" id="KW-0720">Serine protease</keyword>
<comment type="caution">
    <text evidence="8">The sequence shown here is derived from an EMBL/GenBank/DDBJ whole genome shotgun (WGS) entry which is preliminary data.</text>
</comment>